<keyword evidence="2" id="KW-1185">Reference proteome</keyword>
<gene>
    <name evidence="1" type="ORF">HJG63_009276</name>
</gene>
<accession>A0A7J8C274</accession>
<dbReference type="EMBL" id="JACASE010000015">
    <property type="protein sequence ID" value="KAF6404946.1"/>
    <property type="molecule type" value="Genomic_DNA"/>
</dbReference>
<evidence type="ECO:0000313" key="1">
    <source>
        <dbReference type="EMBL" id="KAF6404946.1"/>
    </source>
</evidence>
<proteinExistence type="predicted"/>
<dbReference type="Proteomes" id="UP000593571">
    <property type="component" value="Unassembled WGS sequence"/>
</dbReference>
<evidence type="ECO:0000313" key="2">
    <source>
        <dbReference type="Proteomes" id="UP000593571"/>
    </source>
</evidence>
<sequence length="133" mass="14754">MVLVTNQVDGQRLRLKVKKSRLLSLSPDLARRELSCCRPSYLDDGIALPTSSDLCSLFTKQSRPHGRGTRSETRVLRGFVRAARRRCTSLGAQLLLCAPPAQRAASRRVRPNAPRTRVIAREAHGPSSACHRL</sequence>
<protein>
    <submittedName>
        <fullName evidence="1">Uncharacterized protein</fullName>
    </submittedName>
</protein>
<dbReference type="AlphaFoldDB" id="A0A7J8C274"/>
<organism evidence="1 2">
    <name type="scientific">Rousettus aegyptiacus</name>
    <name type="common">Egyptian fruit bat</name>
    <name type="synonym">Pteropus aegyptiacus</name>
    <dbReference type="NCBI Taxonomy" id="9407"/>
    <lineage>
        <taxon>Eukaryota</taxon>
        <taxon>Metazoa</taxon>
        <taxon>Chordata</taxon>
        <taxon>Craniata</taxon>
        <taxon>Vertebrata</taxon>
        <taxon>Euteleostomi</taxon>
        <taxon>Mammalia</taxon>
        <taxon>Eutheria</taxon>
        <taxon>Laurasiatheria</taxon>
        <taxon>Chiroptera</taxon>
        <taxon>Yinpterochiroptera</taxon>
        <taxon>Pteropodoidea</taxon>
        <taxon>Pteropodidae</taxon>
        <taxon>Rousettinae</taxon>
        <taxon>Rousettus</taxon>
    </lineage>
</organism>
<comment type="caution">
    <text evidence="1">The sequence shown here is derived from an EMBL/GenBank/DDBJ whole genome shotgun (WGS) entry which is preliminary data.</text>
</comment>
<reference evidence="1 2" key="1">
    <citation type="journal article" date="2020" name="Nature">
        <title>Six reference-quality genomes reveal evolution of bat adaptations.</title>
        <authorList>
            <person name="Jebb D."/>
            <person name="Huang Z."/>
            <person name="Pippel M."/>
            <person name="Hughes G.M."/>
            <person name="Lavrichenko K."/>
            <person name="Devanna P."/>
            <person name="Winkler S."/>
            <person name="Jermiin L.S."/>
            <person name="Skirmuntt E.C."/>
            <person name="Katzourakis A."/>
            <person name="Burkitt-Gray L."/>
            <person name="Ray D.A."/>
            <person name="Sullivan K.A.M."/>
            <person name="Roscito J.G."/>
            <person name="Kirilenko B.M."/>
            <person name="Davalos L.M."/>
            <person name="Corthals A.P."/>
            <person name="Power M.L."/>
            <person name="Jones G."/>
            <person name="Ransome R.D."/>
            <person name="Dechmann D.K.N."/>
            <person name="Locatelli A.G."/>
            <person name="Puechmaille S.J."/>
            <person name="Fedrigo O."/>
            <person name="Jarvis E.D."/>
            <person name="Hiller M."/>
            <person name="Vernes S.C."/>
            <person name="Myers E.W."/>
            <person name="Teeling E.C."/>
        </authorList>
    </citation>
    <scope>NUCLEOTIDE SEQUENCE [LARGE SCALE GENOMIC DNA]</scope>
    <source>
        <strain evidence="1">MRouAeg1</strain>
        <tissue evidence="1">Muscle</tissue>
    </source>
</reference>
<name>A0A7J8C274_ROUAE</name>